<evidence type="ECO:0000256" key="8">
    <source>
        <dbReference type="ARBA" id="ARBA00022840"/>
    </source>
</evidence>
<evidence type="ECO:0000259" key="14">
    <source>
        <dbReference type="Pfam" id="PF00224"/>
    </source>
</evidence>
<dbReference type="GO" id="GO:0030955">
    <property type="term" value="F:potassium ion binding"/>
    <property type="evidence" value="ECO:0007669"/>
    <property type="project" value="UniProtKB-UniRule"/>
</dbReference>
<dbReference type="NCBIfam" id="NF004978">
    <property type="entry name" value="PRK06354.1"/>
    <property type="match status" value="1"/>
</dbReference>
<dbReference type="Pfam" id="PF00224">
    <property type="entry name" value="PK"/>
    <property type="match status" value="1"/>
</dbReference>
<name>A0AA37Q473_9BACT</name>
<dbReference type="InterPro" id="IPR015806">
    <property type="entry name" value="Pyrv_Knase_insert_dom_sf"/>
</dbReference>
<dbReference type="RefSeq" id="WP_284350712.1">
    <property type="nucleotide sequence ID" value="NZ_BRXS01000004.1"/>
</dbReference>
<evidence type="ECO:0000256" key="4">
    <source>
        <dbReference type="ARBA" id="ARBA00022679"/>
    </source>
</evidence>
<dbReference type="EC" id="2.7.1.40" evidence="3 12"/>
<comment type="caution">
    <text evidence="16">The sequence shown here is derived from an EMBL/GenBank/DDBJ whole genome shotgun (WGS) entry which is preliminary data.</text>
</comment>
<dbReference type="GO" id="GO:0016301">
    <property type="term" value="F:kinase activity"/>
    <property type="evidence" value="ECO:0007669"/>
    <property type="project" value="UniProtKB-KW"/>
</dbReference>
<dbReference type="InterPro" id="IPR015813">
    <property type="entry name" value="Pyrv/PenolPyrv_kinase-like_dom"/>
</dbReference>
<dbReference type="NCBIfam" id="NF004491">
    <property type="entry name" value="PRK05826.1"/>
    <property type="match status" value="1"/>
</dbReference>
<keyword evidence="9 13" id="KW-0460">Magnesium</keyword>
<keyword evidence="6" id="KW-0547">Nucleotide-binding</keyword>
<evidence type="ECO:0000256" key="7">
    <source>
        <dbReference type="ARBA" id="ARBA00022777"/>
    </source>
</evidence>
<evidence type="ECO:0000259" key="15">
    <source>
        <dbReference type="Pfam" id="PF02887"/>
    </source>
</evidence>
<dbReference type="Gene3D" id="3.20.20.60">
    <property type="entry name" value="Phosphoenolpyruvate-binding domains"/>
    <property type="match status" value="1"/>
</dbReference>
<dbReference type="GO" id="GO:0005524">
    <property type="term" value="F:ATP binding"/>
    <property type="evidence" value="ECO:0007669"/>
    <property type="project" value="UniProtKB-KW"/>
</dbReference>
<keyword evidence="17" id="KW-1185">Reference proteome</keyword>
<proteinExistence type="inferred from homology"/>
<dbReference type="NCBIfam" id="TIGR01064">
    <property type="entry name" value="pyruv_kin"/>
    <property type="match status" value="1"/>
</dbReference>
<dbReference type="InterPro" id="IPR036918">
    <property type="entry name" value="Pyrv_Knase_C_sf"/>
</dbReference>
<evidence type="ECO:0000256" key="9">
    <source>
        <dbReference type="ARBA" id="ARBA00022842"/>
    </source>
</evidence>
<dbReference type="Proteomes" id="UP001161325">
    <property type="component" value="Unassembled WGS sequence"/>
</dbReference>
<evidence type="ECO:0000256" key="1">
    <source>
        <dbReference type="ARBA" id="ARBA00004997"/>
    </source>
</evidence>
<reference evidence="16" key="1">
    <citation type="submission" date="2022-08" db="EMBL/GenBank/DDBJ databases">
        <title>Draft genome sequencing of Roseisolibacter agri AW1220.</title>
        <authorList>
            <person name="Tobiishi Y."/>
            <person name="Tonouchi A."/>
        </authorList>
    </citation>
    <scope>NUCLEOTIDE SEQUENCE</scope>
    <source>
        <strain evidence="16">AW1220</strain>
    </source>
</reference>
<dbReference type="GO" id="GO:0000287">
    <property type="term" value="F:magnesium ion binding"/>
    <property type="evidence" value="ECO:0007669"/>
    <property type="project" value="UniProtKB-UniRule"/>
</dbReference>
<evidence type="ECO:0000256" key="3">
    <source>
        <dbReference type="ARBA" id="ARBA00012142"/>
    </source>
</evidence>
<dbReference type="InterPro" id="IPR001697">
    <property type="entry name" value="Pyr_Knase"/>
</dbReference>
<dbReference type="AlphaFoldDB" id="A0AA37Q473"/>
<dbReference type="EMBL" id="BRXS01000004">
    <property type="protein sequence ID" value="GLC26254.1"/>
    <property type="molecule type" value="Genomic_DNA"/>
</dbReference>
<dbReference type="InterPro" id="IPR011037">
    <property type="entry name" value="Pyrv_Knase-like_insert_dom_sf"/>
</dbReference>
<dbReference type="InterPro" id="IPR040442">
    <property type="entry name" value="Pyrv_kinase-like_dom_sf"/>
</dbReference>
<evidence type="ECO:0000256" key="6">
    <source>
        <dbReference type="ARBA" id="ARBA00022741"/>
    </source>
</evidence>
<dbReference type="SUPFAM" id="SSF51621">
    <property type="entry name" value="Phosphoenolpyruvate/pyruvate domain"/>
    <property type="match status" value="1"/>
</dbReference>
<evidence type="ECO:0000256" key="10">
    <source>
        <dbReference type="ARBA" id="ARBA00023152"/>
    </source>
</evidence>
<evidence type="ECO:0000256" key="11">
    <source>
        <dbReference type="ARBA" id="ARBA00023317"/>
    </source>
</evidence>
<keyword evidence="4 13" id="KW-0808">Transferase</keyword>
<dbReference type="SUPFAM" id="SSF52935">
    <property type="entry name" value="PK C-terminal domain-like"/>
    <property type="match status" value="1"/>
</dbReference>
<dbReference type="PRINTS" id="PR01050">
    <property type="entry name" value="PYRUVTKNASE"/>
</dbReference>
<keyword evidence="5" id="KW-0479">Metal-binding</keyword>
<keyword evidence="7 13" id="KW-0418">Kinase</keyword>
<dbReference type="Gene3D" id="2.40.33.10">
    <property type="entry name" value="PK beta-barrel domain-like"/>
    <property type="match status" value="1"/>
</dbReference>
<evidence type="ECO:0000256" key="2">
    <source>
        <dbReference type="ARBA" id="ARBA00008663"/>
    </source>
</evidence>
<evidence type="ECO:0000256" key="12">
    <source>
        <dbReference type="NCBIfam" id="TIGR01064"/>
    </source>
</evidence>
<protein>
    <recommendedName>
        <fullName evidence="3 12">Pyruvate kinase</fullName>
        <ecNumber evidence="3 12">2.7.1.40</ecNumber>
    </recommendedName>
</protein>
<feature type="domain" description="Pyruvate kinase barrel" evidence="14">
    <location>
        <begin position="7"/>
        <end position="325"/>
    </location>
</feature>
<dbReference type="PANTHER" id="PTHR11817">
    <property type="entry name" value="PYRUVATE KINASE"/>
    <property type="match status" value="1"/>
</dbReference>
<keyword evidence="11 16" id="KW-0670">Pyruvate</keyword>
<sequence length="475" mass="51229">MATSYTPRTKIVGTLGPSSTSREAIRSLIEAGLNVARINFSHGTHEQHAERIRIVREVAAELEKHVAILGDLQGPRIRIGDLPAPIELAPGDDLWLVPETEAHDVAARELPVTYDALGDDVHEGDRILINDGLIELVVLDVVGRRVHARVMHGGRLSSHKGMNLPGVQVSAPSITDKDRADVVFAVEHELEYIALSFVRRAEDVHSLRALIPKRTLIVAKIEKDQALDAIEEIVQATDAVMVARGDLGVELPFERVPLAQKQIIQVAKRLGKPVITATQMLESMVEHPRPTRAEASDVANAILDGTDAVMLSAETAAGAYPRLAVGAMRRIIAEIEAHPSPMMLRDERRARGVFVTTEEAIAAATVAAAQQLGAPLVIVFTKSGFTGRIVSSHRPPVPVLALTDNPQVARQLALVWGVVPALVPHQDSYNTMVVVALRAAVDLQLASPGDRVVVTAGHPFDQPGTTNLMKVEVVP</sequence>
<evidence type="ECO:0000313" key="16">
    <source>
        <dbReference type="EMBL" id="GLC26254.1"/>
    </source>
</evidence>
<dbReference type="FunFam" id="2.40.33.10:FF:000001">
    <property type="entry name" value="Pyruvate kinase"/>
    <property type="match status" value="1"/>
</dbReference>
<gene>
    <name evidence="16" type="ORF">rosag_27670</name>
</gene>
<dbReference type="SUPFAM" id="SSF50800">
    <property type="entry name" value="PK beta-barrel domain-like"/>
    <property type="match status" value="1"/>
</dbReference>
<dbReference type="Pfam" id="PF02887">
    <property type="entry name" value="PK_C"/>
    <property type="match status" value="1"/>
</dbReference>
<dbReference type="InterPro" id="IPR015795">
    <property type="entry name" value="Pyrv_Knase_C"/>
</dbReference>
<feature type="domain" description="Pyruvate kinase C-terminal" evidence="15">
    <location>
        <begin position="359"/>
        <end position="471"/>
    </location>
</feature>
<evidence type="ECO:0000256" key="13">
    <source>
        <dbReference type="RuleBase" id="RU000504"/>
    </source>
</evidence>
<organism evidence="16 17">
    <name type="scientific">Roseisolibacter agri</name>
    <dbReference type="NCBI Taxonomy" id="2014610"/>
    <lineage>
        <taxon>Bacteria</taxon>
        <taxon>Pseudomonadati</taxon>
        <taxon>Gemmatimonadota</taxon>
        <taxon>Gemmatimonadia</taxon>
        <taxon>Gemmatimonadales</taxon>
        <taxon>Gemmatimonadaceae</taxon>
        <taxon>Roseisolibacter</taxon>
    </lineage>
</organism>
<comment type="catalytic activity">
    <reaction evidence="13">
        <text>pyruvate + ATP = phosphoenolpyruvate + ADP + H(+)</text>
        <dbReference type="Rhea" id="RHEA:18157"/>
        <dbReference type="ChEBI" id="CHEBI:15361"/>
        <dbReference type="ChEBI" id="CHEBI:15378"/>
        <dbReference type="ChEBI" id="CHEBI:30616"/>
        <dbReference type="ChEBI" id="CHEBI:58702"/>
        <dbReference type="ChEBI" id="CHEBI:456216"/>
        <dbReference type="EC" id="2.7.1.40"/>
    </reaction>
</comment>
<keyword evidence="8" id="KW-0067">ATP-binding</keyword>
<dbReference type="InterPro" id="IPR015793">
    <property type="entry name" value="Pyrv_Knase_brl"/>
</dbReference>
<accession>A0AA37Q473</accession>
<dbReference type="GO" id="GO:0004743">
    <property type="term" value="F:pyruvate kinase activity"/>
    <property type="evidence" value="ECO:0007669"/>
    <property type="project" value="UniProtKB-UniRule"/>
</dbReference>
<evidence type="ECO:0000313" key="17">
    <source>
        <dbReference type="Proteomes" id="UP001161325"/>
    </source>
</evidence>
<evidence type="ECO:0000256" key="5">
    <source>
        <dbReference type="ARBA" id="ARBA00022723"/>
    </source>
</evidence>
<comment type="similarity">
    <text evidence="2 13">Belongs to the pyruvate kinase family.</text>
</comment>
<keyword evidence="10 13" id="KW-0324">Glycolysis</keyword>
<comment type="pathway">
    <text evidence="1 13">Carbohydrate degradation; glycolysis; pyruvate from D-glyceraldehyde 3-phosphate: step 5/5.</text>
</comment>
<dbReference type="Gene3D" id="3.40.1380.20">
    <property type="entry name" value="Pyruvate kinase, C-terminal domain"/>
    <property type="match status" value="1"/>
</dbReference>